<accession>A0A3D8R1E8</accession>
<dbReference type="AlphaFoldDB" id="A0A3D8R1E8"/>
<keyword evidence="1" id="KW-0472">Membrane</keyword>
<proteinExistence type="predicted"/>
<keyword evidence="1" id="KW-1133">Transmembrane helix</keyword>
<feature type="transmembrane region" description="Helical" evidence="1">
    <location>
        <begin position="6"/>
        <end position="25"/>
    </location>
</feature>
<comment type="caution">
    <text evidence="2">The sequence shown here is derived from an EMBL/GenBank/DDBJ whole genome shotgun (WGS) entry which is preliminary data.</text>
</comment>
<evidence type="ECO:0000313" key="2">
    <source>
        <dbReference type="EMBL" id="RDW67654.1"/>
    </source>
</evidence>
<organism evidence="2 3">
    <name type="scientific">Coleophoma cylindrospora</name>
    <dbReference type="NCBI Taxonomy" id="1849047"/>
    <lineage>
        <taxon>Eukaryota</taxon>
        <taxon>Fungi</taxon>
        <taxon>Dikarya</taxon>
        <taxon>Ascomycota</taxon>
        <taxon>Pezizomycotina</taxon>
        <taxon>Leotiomycetes</taxon>
        <taxon>Helotiales</taxon>
        <taxon>Dermateaceae</taxon>
        <taxon>Coleophoma</taxon>
    </lineage>
</organism>
<reference evidence="2 3" key="1">
    <citation type="journal article" date="2018" name="IMA Fungus">
        <title>IMA Genome-F 9: Draft genome sequence of Annulohypoxylon stygium, Aspergillus mulundensis, Berkeleyomyces basicola (syn. Thielaviopsis basicola), Ceratocystis smalleyi, two Cercospora beticola strains, Coleophoma cylindrospora, Fusarium fracticaudum, Phialophora cf. hyalina, and Morchella septimelata.</title>
        <authorList>
            <person name="Wingfield B.D."/>
            <person name="Bills G.F."/>
            <person name="Dong Y."/>
            <person name="Huang W."/>
            <person name="Nel W.J."/>
            <person name="Swalarsk-Parry B.S."/>
            <person name="Vaghefi N."/>
            <person name="Wilken P.M."/>
            <person name="An Z."/>
            <person name="de Beer Z.W."/>
            <person name="De Vos L."/>
            <person name="Chen L."/>
            <person name="Duong T.A."/>
            <person name="Gao Y."/>
            <person name="Hammerbacher A."/>
            <person name="Kikkert J.R."/>
            <person name="Li Y."/>
            <person name="Li H."/>
            <person name="Li K."/>
            <person name="Li Q."/>
            <person name="Liu X."/>
            <person name="Ma X."/>
            <person name="Naidoo K."/>
            <person name="Pethybridge S.J."/>
            <person name="Sun J."/>
            <person name="Steenkamp E.T."/>
            <person name="van der Nest M.A."/>
            <person name="van Wyk S."/>
            <person name="Wingfield M.J."/>
            <person name="Xiong C."/>
            <person name="Yue Q."/>
            <person name="Zhang X."/>
        </authorList>
    </citation>
    <scope>NUCLEOTIDE SEQUENCE [LARGE SCALE GENOMIC DNA]</scope>
    <source>
        <strain evidence="2 3">BP6252</strain>
    </source>
</reference>
<evidence type="ECO:0000256" key="1">
    <source>
        <dbReference type="SAM" id="Phobius"/>
    </source>
</evidence>
<dbReference type="EMBL" id="PDLM01000010">
    <property type="protein sequence ID" value="RDW67654.1"/>
    <property type="molecule type" value="Genomic_DNA"/>
</dbReference>
<dbReference type="Proteomes" id="UP000256645">
    <property type="component" value="Unassembled WGS sequence"/>
</dbReference>
<protein>
    <submittedName>
        <fullName evidence="2">Uncharacterized protein</fullName>
    </submittedName>
</protein>
<gene>
    <name evidence="2" type="ORF">BP6252_09050</name>
</gene>
<sequence length="97" mass="9719">MNDTLLIVSITVAVIAIVLGAAYMTGAADPYMEQLAIWAAKAKGAAEAKKLQAQGLKEGQDFVKGELAGNQQASAVADEGLGALGGVGGKFSGGIKL</sequence>
<keyword evidence="1" id="KW-0812">Transmembrane</keyword>
<name>A0A3D8R1E8_9HELO</name>
<evidence type="ECO:0000313" key="3">
    <source>
        <dbReference type="Proteomes" id="UP000256645"/>
    </source>
</evidence>
<keyword evidence="3" id="KW-1185">Reference proteome</keyword>